<reference evidence="2" key="1">
    <citation type="journal article" date="2023" name="G3 (Bethesda)">
        <title>Genome assembly and association tests identify interacting loci associated with vigor, precocity, and sex in interspecific pistachio rootstocks.</title>
        <authorList>
            <person name="Palmer W."/>
            <person name="Jacygrad E."/>
            <person name="Sagayaradj S."/>
            <person name="Cavanaugh K."/>
            <person name="Han R."/>
            <person name="Bertier L."/>
            <person name="Beede B."/>
            <person name="Kafkas S."/>
            <person name="Golino D."/>
            <person name="Preece J."/>
            <person name="Michelmore R."/>
        </authorList>
    </citation>
    <scope>NUCLEOTIDE SEQUENCE [LARGE SCALE GENOMIC DNA]</scope>
</reference>
<evidence type="ECO:0000313" key="1">
    <source>
        <dbReference type="EMBL" id="KAJ0054276.1"/>
    </source>
</evidence>
<comment type="caution">
    <text evidence="1">The sequence shown here is derived from an EMBL/GenBank/DDBJ whole genome shotgun (WGS) entry which is preliminary data.</text>
</comment>
<gene>
    <name evidence="1" type="ORF">Pint_02708</name>
</gene>
<dbReference type="EMBL" id="CM047736">
    <property type="protein sequence ID" value="KAJ0054276.1"/>
    <property type="molecule type" value="Genomic_DNA"/>
</dbReference>
<sequence length="219" mass="25066">MPFNPRCSPQKKKKNPRWRSRARKILKVTLVKGNSQVEAEVEEVIVVEEEAEEDTKMKDMIIEGIKCYNCGKSGHIVAKCWEKEKGNQQANIVEGNEEEGSLFLTYLNPNINNSIRLKVQLGDGKAVQIEGKGTIVIKTKSEDVTPLEDRRGRRWRLESWKSGGRRGGGSDEFERGGGTGGGETSLRRRCYTFGDWIRQQRLESWRQWRVERAAMGRRV</sequence>
<dbReference type="Proteomes" id="UP001163603">
    <property type="component" value="Chromosome 1"/>
</dbReference>
<keyword evidence="2" id="KW-1185">Reference proteome</keyword>
<evidence type="ECO:0000313" key="2">
    <source>
        <dbReference type="Proteomes" id="UP001163603"/>
    </source>
</evidence>
<organism evidence="1 2">
    <name type="scientific">Pistacia integerrima</name>
    <dbReference type="NCBI Taxonomy" id="434235"/>
    <lineage>
        <taxon>Eukaryota</taxon>
        <taxon>Viridiplantae</taxon>
        <taxon>Streptophyta</taxon>
        <taxon>Embryophyta</taxon>
        <taxon>Tracheophyta</taxon>
        <taxon>Spermatophyta</taxon>
        <taxon>Magnoliopsida</taxon>
        <taxon>eudicotyledons</taxon>
        <taxon>Gunneridae</taxon>
        <taxon>Pentapetalae</taxon>
        <taxon>rosids</taxon>
        <taxon>malvids</taxon>
        <taxon>Sapindales</taxon>
        <taxon>Anacardiaceae</taxon>
        <taxon>Pistacia</taxon>
    </lineage>
</organism>
<name>A0ACC0ZQB5_9ROSI</name>
<accession>A0ACC0ZQB5</accession>
<protein>
    <submittedName>
        <fullName evidence="1">Uncharacterized protein</fullName>
    </submittedName>
</protein>
<proteinExistence type="predicted"/>